<reference evidence="2" key="1">
    <citation type="submission" date="2022-10" db="EMBL/GenBank/DDBJ databases">
        <title>Hoeflea sp. J2-29, isolated from marine algae.</title>
        <authorList>
            <person name="Kristyanto S."/>
            <person name="Kim J.M."/>
            <person name="Jeon C.O."/>
        </authorList>
    </citation>
    <scope>NUCLEOTIDE SEQUENCE</scope>
    <source>
        <strain evidence="2">J2-29</strain>
    </source>
</reference>
<dbReference type="Gene3D" id="3.30.450.20">
    <property type="entry name" value="PAS domain"/>
    <property type="match status" value="1"/>
</dbReference>
<dbReference type="Proteomes" id="UP001081283">
    <property type="component" value="Unassembled WGS sequence"/>
</dbReference>
<dbReference type="SUPFAM" id="SSF55785">
    <property type="entry name" value="PYP-like sensor domain (PAS domain)"/>
    <property type="match status" value="1"/>
</dbReference>
<protein>
    <submittedName>
        <fullName evidence="2">PAS domain-containing protein</fullName>
    </submittedName>
</protein>
<dbReference type="InterPro" id="IPR013655">
    <property type="entry name" value="PAS_fold_3"/>
</dbReference>
<dbReference type="RefSeq" id="WP_267614089.1">
    <property type="nucleotide sequence ID" value="NZ_JAOVZQ010000001.1"/>
</dbReference>
<keyword evidence="3" id="KW-1185">Reference proteome</keyword>
<gene>
    <name evidence="2" type="ORF">OEG82_19860</name>
</gene>
<dbReference type="InterPro" id="IPR035965">
    <property type="entry name" value="PAS-like_dom_sf"/>
</dbReference>
<sequence>MIRYEFTDAEHPTQDMDHIRLSDREIVGLISCQHTIGYWRADLETGHVFWSDDIYTIFGMPFSKGPIDLPQANAVVHPDDLPYMLELFERLAVEKTGFHYLLRIKNDQGGYKFIRTVGRFRIADDGREELYGLVEEIFDHIRTIGIMTRPAAN</sequence>
<dbReference type="EMBL" id="JAOVZQ010000001">
    <property type="protein sequence ID" value="MCY0096252.1"/>
    <property type="molecule type" value="Genomic_DNA"/>
</dbReference>
<feature type="domain" description="PAS fold-3" evidence="1">
    <location>
        <begin position="48"/>
        <end position="128"/>
    </location>
</feature>
<evidence type="ECO:0000313" key="2">
    <source>
        <dbReference type="EMBL" id="MCY0096252.1"/>
    </source>
</evidence>
<evidence type="ECO:0000313" key="3">
    <source>
        <dbReference type="Proteomes" id="UP001081283"/>
    </source>
</evidence>
<comment type="caution">
    <text evidence="2">The sequence shown here is derived from an EMBL/GenBank/DDBJ whole genome shotgun (WGS) entry which is preliminary data.</text>
</comment>
<proteinExistence type="predicted"/>
<dbReference type="Pfam" id="PF08447">
    <property type="entry name" value="PAS_3"/>
    <property type="match status" value="1"/>
</dbReference>
<name>A0ABT3YKB3_9HYPH</name>
<accession>A0ABT3YKB3</accession>
<evidence type="ECO:0000259" key="1">
    <source>
        <dbReference type="Pfam" id="PF08447"/>
    </source>
</evidence>
<organism evidence="2 3">
    <name type="scientific">Hoeflea ulvae</name>
    <dbReference type="NCBI Taxonomy" id="2983764"/>
    <lineage>
        <taxon>Bacteria</taxon>
        <taxon>Pseudomonadati</taxon>
        <taxon>Pseudomonadota</taxon>
        <taxon>Alphaproteobacteria</taxon>
        <taxon>Hyphomicrobiales</taxon>
        <taxon>Rhizobiaceae</taxon>
        <taxon>Hoeflea</taxon>
    </lineage>
</organism>